<dbReference type="InterPro" id="IPR001919">
    <property type="entry name" value="CBD2"/>
</dbReference>
<dbReference type="PANTHER" id="PTHR35606:SF4">
    <property type="entry name" value="CELLULOSE-BINDING FAMILY II PROTEIN"/>
    <property type="match status" value="1"/>
</dbReference>
<evidence type="ECO:0000313" key="4">
    <source>
        <dbReference type="EMBL" id="GIF94660.1"/>
    </source>
</evidence>
<evidence type="ECO:0000313" key="5">
    <source>
        <dbReference type="Proteomes" id="UP000619293"/>
    </source>
</evidence>
<feature type="signal peptide" evidence="2">
    <location>
        <begin position="1"/>
        <end position="23"/>
    </location>
</feature>
<dbReference type="SUPFAM" id="SSF49384">
    <property type="entry name" value="Carbohydrate-binding domain"/>
    <property type="match status" value="1"/>
</dbReference>
<dbReference type="Pfam" id="PF00553">
    <property type="entry name" value="CBM_2"/>
    <property type="match status" value="1"/>
</dbReference>
<dbReference type="RefSeq" id="WP_239121064.1">
    <property type="nucleotide sequence ID" value="NZ_BAAALB010000037.1"/>
</dbReference>
<feature type="compositionally biased region" description="Low complexity" evidence="1">
    <location>
        <begin position="142"/>
        <end position="187"/>
    </location>
</feature>
<dbReference type="EMBL" id="BONG01000109">
    <property type="protein sequence ID" value="GIF94660.1"/>
    <property type="molecule type" value="Genomic_DNA"/>
</dbReference>
<dbReference type="SUPFAM" id="SSF55486">
    <property type="entry name" value="Metalloproteases ('zincins'), catalytic domain"/>
    <property type="match status" value="1"/>
</dbReference>
<dbReference type="InterPro" id="IPR012291">
    <property type="entry name" value="CBM2_carb-bd_dom_sf"/>
</dbReference>
<keyword evidence="5" id="KW-1185">Reference proteome</keyword>
<comment type="caution">
    <text evidence="4">The sequence shown here is derived from an EMBL/GenBank/DDBJ whole genome shotgun (WGS) entry which is preliminary data.</text>
</comment>
<dbReference type="Proteomes" id="UP000619293">
    <property type="component" value="Unassembled WGS sequence"/>
</dbReference>
<feature type="region of interest" description="Disordered" evidence="1">
    <location>
        <begin position="142"/>
        <end position="192"/>
    </location>
</feature>
<gene>
    <name evidence="4" type="ORF">Cch02nite_81040</name>
</gene>
<dbReference type="Gene3D" id="2.60.40.290">
    <property type="match status" value="1"/>
</dbReference>
<protein>
    <recommendedName>
        <fullName evidence="3">CBM2 domain-containing protein</fullName>
    </recommendedName>
</protein>
<proteinExistence type="predicted"/>
<keyword evidence="2" id="KW-0732">Signal</keyword>
<dbReference type="GO" id="GO:0004553">
    <property type="term" value="F:hydrolase activity, hydrolyzing O-glycosyl compounds"/>
    <property type="evidence" value="ECO:0007669"/>
    <property type="project" value="InterPro"/>
</dbReference>
<dbReference type="GO" id="GO:0030247">
    <property type="term" value="F:polysaccharide binding"/>
    <property type="evidence" value="ECO:0007669"/>
    <property type="project" value="UniProtKB-UniRule"/>
</dbReference>
<name>A0A8J3NW17_9ACTN</name>
<dbReference type="SMART" id="SM00637">
    <property type="entry name" value="CBD_II"/>
    <property type="match status" value="1"/>
</dbReference>
<feature type="domain" description="CBM2" evidence="3">
    <location>
        <begin position="32"/>
        <end position="142"/>
    </location>
</feature>
<dbReference type="GO" id="GO:0005975">
    <property type="term" value="P:carbohydrate metabolic process"/>
    <property type="evidence" value="ECO:0007669"/>
    <property type="project" value="InterPro"/>
</dbReference>
<reference evidence="4 5" key="1">
    <citation type="submission" date="2021-01" db="EMBL/GenBank/DDBJ databases">
        <title>Whole genome shotgun sequence of Catellatospora chokoriensis NBRC 107358.</title>
        <authorList>
            <person name="Komaki H."/>
            <person name="Tamura T."/>
        </authorList>
    </citation>
    <scope>NUCLEOTIDE SEQUENCE [LARGE SCALE GENOMIC DNA]</scope>
    <source>
        <strain evidence="4 5">NBRC 107358</strain>
    </source>
</reference>
<sequence length="431" mass="46810">MRYIRHRHALTSAVALIAVTAVAAWTLVATAARAAVTGCQITYTVPSQWGGGFTGDIAIKNLGDPLTSWTLRWTFPATGQAVTQGWSATYTQSGSQVTAVNMGYNGSLGTNASTTIGFNGAWTTANPIPTAFTLNNVACTGTPSTASPTPGGPSSPSASPRPSVSPSASPRPSTSPSASPSSPPTSGWNPPSNLVTPLNEVWSHYQSTYPQLLTFRNYGWDQVMAGGGKINYCVRWDSSARVSATMRDQIHAALQRQFKKWMDVMAGHNGWPYAEVPVKVVGWAVRDRATLDWTDDSVDIYVNNIRENAPQCAEPCGRFFHQDGNYTGCPGGASHHYDMSLWLTSGFGGGAGGDWGQRMSSEYFTGAVNSENIHIYLHEVGHTFGLDDFYDWTPTGQCCFIMKAGSATSITEFDRWMLRDFWRHLKNRWGY</sequence>
<feature type="chain" id="PRO_5039325853" description="CBM2 domain-containing protein" evidence="2">
    <location>
        <begin position="24"/>
        <end position="431"/>
    </location>
</feature>
<dbReference type="PANTHER" id="PTHR35606">
    <property type="entry name" value="CELLULOSE-BINDING FAMILY II PROTEIN"/>
    <property type="match status" value="1"/>
</dbReference>
<organism evidence="4 5">
    <name type="scientific">Catellatospora chokoriensis</name>
    <dbReference type="NCBI Taxonomy" id="310353"/>
    <lineage>
        <taxon>Bacteria</taxon>
        <taxon>Bacillati</taxon>
        <taxon>Actinomycetota</taxon>
        <taxon>Actinomycetes</taxon>
        <taxon>Micromonosporales</taxon>
        <taxon>Micromonosporaceae</taxon>
        <taxon>Catellatospora</taxon>
    </lineage>
</organism>
<dbReference type="PROSITE" id="PS51173">
    <property type="entry name" value="CBM2"/>
    <property type="match status" value="1"/>
</dbReference>
<evidence type="ECO:0000256" key="1">
    <source>
        <dbReference type="SAM" id="MobiDB-lite"/>
    </source>
</evidence>
<evidence type="ECO:0000256" key="2">
    <source>
        <dbReference type="SAM" id="SignalP"/>
    </source>
</evidence>
<accession>A0A8J3NW17</accession>
<dbReference type="AlphaFoldDB" id="A0A8J3NW17"/>
<evidence type="ECO:0000259" key="3">
    <source>
        <dbReference type="PROSITE" id="PS51173"/>
    </source>
</evidence>
<dbReference type="InterPro" id="IPR008965">
    <property type="entry name" value="CBM2/CBM3_carb-bd_dom_sf"/>
</dbReference>